<evidence type="ECO:0000259" key="6">
    <source>
        <dbReference type="PROSITE" id="PS51900"/>
    </source>
</evidence>
<reference evidence="7 8" key="1">
    <citation type="journal article" date="2017" name="Int. J. Syst. Evol. Microbiol.">
        <title>Bacillus mangrovi sp. nov., isolated from a sediment sample from a mangrove forest.</title>
        <authorList>
            <person name="Gupta V."/>
            <person name="Singh P.K."/>
            <person name="Korpole S."/>
            <person name="Tanuku N.R.S."/>
            <person name="Pinnaka A.K."/>
        </authorList>
    </citation>
    <scope>NUCLEOTIDE SEQUENCE [LARGE SCALE GENOMIC DNA]</scope>
    <source>
        <strain evidence="7 8">KCTC 33872</strain>
    </source>
</reference>
<evidence type="ECO:0000256" key="3">
    <source>
        <dbReference type="ARBA" id="ARBA00023172"/>
    </source>
</evidence>
<dbReference type="InterPro" id="IPR010998">
    <property type="entry name" value="Integrase_recombinase_N"/>
</dbReference>
<dbReference type="GO" id="GO:0003677">
    <property type="term" value="F:DNA binding"/>
    <property type="evidence" value="ECO:0007669"/>
    <property type="project" value="UniProtKB-UniRule"/>
</dbReference>
<evidence type="ECO:0000256" key="2">
    <source>
        <dbReference type="ARBA" id="ARBA00023125"/>
    </source>
</evidence>
<evidence type="ECO:0000259" key="5">
    <source>
        <dbReference type="PROSITE" id="PS51898"/>
    </source>
</evidence>
<dbReference type="GO" id="GO:0006310">
    <property type="term" value="P:DNA recombination"/>
    <property type="evidence" value="ECO:0007669"/>
    <property type="project" value="UniProtKB-KW"/>
</dbReference>
<dbReference type="Proteomes" id="UP000434639">
    <property type="component" value="Unassembled WGS sequence"/>
</dbReference>
<dbReference type="RefSeq" id="WP_155112054.1">
    <property type="nucleotide sequence ID" value="NZ_WMIB01000006.1"/>
</dbReference>
<dbReference type="PANTHER" id="PTHR30349">
    <property type="entry name" value="PHAGE INTEGRASE-RELATED"/>
    <property type="match status" value="1"/>
</dbReference>
<keyword evidence="2 4" id="KW-0238">DNA-binding</keyword>
<proteinExistence type="inferred from homology"/>
<dbReference type="InterPro" id="IPR013762">
    <property type="entry name" value="Integrase-like_cat_sf"/>
</dbReference>
<dbReference type="SUPFAM" id="SSF56349">
    <property type="entry name" value="DNA breaking-rejoining enzymes"/>
    <property type="match status" value="1"/>
</dbReference>
<dbReference type="PANTHER" id="PTHR30349:SF41">
    <property type="entry name" value="INTEGRASE_RECOMBINASE PROTEIN MJ0367-RELATED"/>
    <property type="match status" value="1"/>
</dbReference>
<dbReference type="InterPro" id="IPR011010">
    <property type="entry name" value="DNA_brk_join_enz"/>
</dbReference>
<keyword evidence="8" id="KW-1185">Reference proteome</keyword>
<name>A0A7X2V4X1_9BACI</name>
<organism evidence="7 8">
    <name type="scientific">Metabacillus mangrovi</name>
    <dbReference type="NCBI Taxonomy" id="1491830"/>
    <lineage>
        <taxon>Bacteria</taxon>
        <taxon>Bacillati</taxon>
        <taxon>Bacillota</taxon>
        <taxon>Bacilli</taxon>
        <taxon>Bacillales</taxon>
        <taxon>Bacillaceae</taxon>
        <taxon>Metabacillus</taxon>
    </lineage>
</organism>
<keyword evidence="3" id="KW-0233">DNA recombination</keyword>
<feature type="domain" description="Core-binding (CB)" evidence="6">
    <location>
        <begin position="25"/>
        <end position="116"/>
    </location>
</feature>
<dbReference type="InterPro" id="IPR050090">
    <property type="entry name" value="Tyrosine_recombinase_XerCD"/>
</dbReference>
<dbReference type="PROSITE" id="PS51900">
    <property type="entry name" value="CB"/>
    <property type="match status" value="1"/>
</dbReference>
<feature type="domain" description="Tyr recombinase" evidence="5">
    <location>
        <begin position="137"/>
        <end position="317"/>
    </location>
</feature>
<evidence type="ECO:0000313" key="8">
    <source>
        <dbReference type="Proteomes" id="UP000434639"/>
    </source>
</evidence>
<sequence>MARRKNTLDQSELAIMTKDTKSYVSTFEEAIELFVKDCELRNLRPFTIQYYLNEFKAFLNLLSSQGIDISNLKPFNVTEEHIKENVILFMKNYKGNRVVSINTRLRALRSLFNFLYKHKHISQNPMQNTKLLKDRKRIIPTFNKEQLNKLFRQPDLTTFTGVRDYTIMLLMLETGIRVNELAGLSLNDIRWEDHLVCIRNAKSYRERLVPIQNEMKKQLKKYIAIRGYVESEALFVTVDGTRLTRRGIQQRIIKYGRMSQIEGVRCSCHTFRHTFAKLSVQQGANIFELQAILGHTSMEIVKTYVNLFGTDVRESHKKFSPLKVLDQHTKKRMF</sequence>
<comment type="similarity">
    <text evidence="1">Belongs to the 'phage' integrase family.</text>
</comment>
<dbReference type="InterPro" id="IPR002104">
    <property type="entry name" value="Integrase_catalytic"/>
</dbReference>
<comment type="caution">
    <text evidence="7">The sequence shown here is derived from an EMBL/GenBank/DDBJ whole genome shotgun (WGS) entry which is preliminary data.</text>
</comment>
<dbReference type="AlphaFoldDB" id="A0A7X2V4X1"/>
<evidence type="ECO:0000256" key="4">
    <source>
        <dbReference type="PROSITE-ProRule" id="PRU01248"/>
    </source>
</evidence>
<dbReference type="OrthoDB" id="107900at2"/>
<dbReference type="EMBL" id="WMIB01000006">
    <property type="protein sequence ID" value="MTH53534.1"/>
    <property type="molecule type" value="Genomic_DNA"/>
</dbReference>
<dbReference type="InterPro" id="IPR044068">
    <property type="entry name" value="CB"/>
</dbReference>
<gene>
    <name evidence="7" type="ORF">GKZ89_08895</name>
</gene>
<dbReference type="Pfam" id="PF00589">
    <property type="entry name" value="Phage_integrase"/>
    <property type="match status" value="1"/>
</dbReference>
<dbReference type="PROSITE" id="PS51898">
    <property type="entry name" value="TYR_RECOMBINASE"/>
    <property type="match status" value="1"/>
</dbReference>
<protein>
    <submittedName>
        <fullName evidence="7">Tyrosine-type recombinase/integrase</fullName>
    </submittedName>
</protein>
<dbReference type="Gene3D" id="1.10.443.10">
    <property type="entry name" value="Intergrase catalytic core"/>
    <property type="match status" value="1"/>
</dbReference>
<accession>A0A7X2V4X1</accession>
<evidence type="ECO:0000313" key="7">
    <source>
        <dbReference type="EMBL" id="MTH53534.1"/>
    </source>
</evidence>
<evidence type="ECO:0000256" key="1">
    <source>
        <dbReference type="ARBA" id="ARBA00008857"/>
    </source>
</evidence>
<dbReference type="Gene3D" id="1.10.150.130">
    <property type="match status" value="1"/>
</dbReference>
<dbReference type="GO" id="GO:0015074">
    <property type="term" value="P:DNA integration"/>
    <property type="evidence" value="ECO:0007669"/>
    <property type="project" value="InterPro"/>
</dbReference>